<keyword evidence="2" id="KW-1185">Reference proteome</keyword>
<dbReference type="OrthoDB" id="5150084at2759"/>
<sequence>MTVLRETAEPNRLGQITTAMEYAHYSRRRAQAEDMVTFINGRLSSKRLGASKTQTISFLRGQFDEFDSQATTESVQQTKRGAMRGEIVAIARDINSSSVSTTSKRDLKGLNHISKWDFGDGMAVISLQRGLGHIEDSLRK</sequence>
<comment type="caution">
    <text evidence="1">The sequence shown here is derived from an EMBL/GenBank/DDBJ whole genome shotgun (WGS) entry which is preliminary data.</text>
</comment>
<organism evidence="1 2">
    <name type="scientific">Helicocarpus griseus UAMH5409</name>
    <dbReference type="NCBI Taxonomy" id="1447875"/>
    <lineage>
        <taxon>Eukaryota</taxon>
        <taxon>Fungi</taxon>
        <taxon>Dikarya</taxon>
        <taxon>Ascomycota</taxon>
        <taxon>Pezizomycotina</taxon>
        <taxon>Eurotiomycetes</taxon>
        <taxon>Eurotiomycetidae</taxon>
        <taxon>Onygenales</taxon>
        <taxon>Ajellomycetaceae</taxon>
        <taxon>Helicocarpus</taxon>
    </lineage>
</organism>
<protein>
    <submittedName>
        <fullName evidence="1">Uncharacterized protein</fullName>
    </submittedName>
</protein>
<reference evidence="1 2" key="1">
    <citation type="submission" date="2017-10" db="EMBL/GenBank/DDBJ databases">
        <title>Comparative genomics in systemic dimorphic fungi from Ajellomycetaceae.</title>
        <authorList>
            <person name="Munoz J.F."/>
            <person name="Mcewen J.G."/>
            <person name="Clay O.K."/>
            <person name="Cuomo C.A."/>
        </authorList>
    </citation>
    <scope>NUCLEOTIDE SEQUENCE [LARGE SCALE GENOMIC DNA]</scope>
    <source>
        <strain evidence="1 2">UAMH5409</strain>
    </source>
</reference>
<gene>
    <name evidence="1" type="ORF">AJ79_01947</name>
</gene>
<evidence type="ECO:0000313" key="1">
    <source>
        <dbReference type="EMBL" id="PGH16180.1"/>
    </source>
</evidence>
<accession>A0A2B7Y4N7</accession>
<dbReference type="Proteomes" id="UP000223968">
    <property type="component" value="Unassembled WGS sequence"/>
</dbReference>
<dbReference type="AlphaFoldDB" id="A0A2B7Y4N7"/>
<name>A0A2B7Y4N7_9EURO</name>
<dbReference type="EMBL" id="PDNB01000019">
    <property type="protein sequence ID" value="PGH16180.1"/>
    <property type="molecule type" value="Genomic_DNA"/>
</dbReference>
<proteinExistence type="predicted"/>
<evidence type="ECO:0000313" key="2">
    <source>
        <dbReference type="Proteomes" id="UP000223968"/>
    </source>
</evidence>